<proteinExistence type="predicted"/>
<name>A0A9D1AGA9_9FIRM</name>
<organism evidence="1 2">
    <name type="scientific">Candidatus Coproplasma stercoripullorum</name>
    <dbReference type="NCBI Taxonomy" id="2840751"/>
    <lineage>
        <taxon>Bacteria</taxon>
        <taxon>Bacillati</taxon>
        <taxon>Bacillota</taxon>
        <taxon>Clostridia</taxon>
        <taxon>Eubacteriales</taxon>
        <taxon>Candidatus Coproplasma</taxon>
    </lineage>
</organism>
<evidence type="ECO:0000313" key="2">
    <source>
        <dbReference type="Proteomes" id="UP000824179"/>
    </source>
</evidence>
<evidence type="ECO:0000313" key="1">
    <source>
        <dbReference type="EMBL" id="HIR39793.1"/>
    </source>
</evidence>
<comment type="caution">
    <text evidence="1">The sequence shown here is derived from an EMBL/GenBank/DDBJ whole genome shotgun (WGS) entry which is preliminary data.</text>
</comment>
<dbReference type="AlphaFoldDB" id="A0A9D1AGA9"/>
<protein>
    <submittedName>
        <fullName evidence="1">Uncharacterized protein</fullName>
    </submittedName>
</protein>
<dbReference type="Proteomes" id="UP000824179">
    <property type="component" value="Unassembled WGS sequence"/>
</dbReference>
<reference evidence="1" key="1">
    <citation type="submission" date="2020-10" db="EMBL/GenBank/DDBJ databases">
        <authorList>
            <person name="Gilroy R."/>
        </authorList>
    </citation>
    <scope>NUCLEOTIDE SEQUENCE</scope>
    <source>
        <strain evidence="1">ChiW25-3613</strain>
    </source>
</reference>
<gene>
    <name evidence="1" type="ORF">IAB90_05360</name>
</gene>
<accession>A0A9D1AGA9</accession>
<sequence>MPVFSSVWQVGEWYCCARVIQLKNSKKSPRAEFPHGVTDDSQTGTEEGIAYFLFQRPLLCRLAGAQNPARFRSALRFPFQALMHLSATQFPVKMYGIAPFSCGYSRFLRLCGIFRSFKMQKSV</sequence>
<dbReference type="EMBL" id="DVHB01000091">
    <property type="protein sequence ID" value="HIR39793.1"/>
    <property type="molecule type" value="Genomic_DNA"/>
</dbReference>
<reference evidence="1" key="2">
    <citation type="journal article" date="2021" name="PeerJ">
        <title>Extensive microbial diversity within the chicken gut microbiome revealed by metagenomics and culture.</title>
        <authorList>
            <person name="Gilroy R."/>
            <person name="Ravi A."/>
            <person name="Getino M."/>
            <person name="Pursley I."/>
            <person name="Horton D.L."/>
            <person name="Alikhan N.F."/>
            <person name="Baker D."/>
            <person name="Gharbi K."/>
            <person name="Hall N."/>
            <person name="Watson M."/>
            <person name="Adriaenssens E.M."/>
            <person name="Foster-Nyarko E."/>
            <person name="Jarju S."/>
            <person name="Secka A."/>
            <person name="Antonio M."/>
            <person name="Oren A."/>
            <person name="Chaudhuri R.R."/>
            <person name="La Ragione R."/>
            <person name="Hildebrand F."/>
            <person name="Pallen M.J."/>
        </authorList>
    </citation>
    <scope>NUCLEOTIDE SEQUENCE</scope>
    <source>
        <strain evidence="1">ChiW25-3613</strain>
    </source>
</reference>